<dbReference type="STRING" id="1196324.A374_07894"/>
<dbReference type="PANTHER" id="PTHR30151:SF20">
    <property type="entry name" value="ABC TRANSPORTER PERMEASE PROTEIN HI_0355-RELATED"/>
    <property type="match status" value="1"/>
</dbReference>
<evidence type="ECO:0000313" key="9">
    <source>
        <dbReference type="EMBL" id="EIT85740.1"/>
    </source>
</evidence>
<keyword evidence="5 7" id="KW-1133">Transmembrane helix</keyword>
<dbReference type="Gene3D" id="1.10.3720.10">
    <property type="entry name" value="MetI-like"/>
    <property type="match status" value="1"/>
</dbReference>
<comment type="caution">
    <text evidence="9">The sequence shown here is derived from an EMBL/GenBank/DDBJ whole genome shotgun (WGS) entry which is preliminary data.</text>
</comment>
<dbReference type="PATRIC" id="fig|1196324.3.peg.1619"/>
<comment type="similarity">
    <text evidence="7">Belongs to the binding-protein-dependent transport system permease family.</text>
</comment>
<feature type="transmembrane region" description="Helical" evidence="7">
    <location>
        <begin position="12"/>
        <end position="29"/>
    </location>
</feature>
<dbReference type="eggNOG" id="COG0600">
    <property type="taxonomic scope" value="Bacteria"/>
</dbReference>
<dbReference type="GO" id="GO:0005886">
    <property type="term" value="C:plasma membrane"/>
    <property type="evidence" value="ECO:0007669"/>
    <property type="project" value="UniProtKB-SubCell"/>
</dbReference>
<evidence type="ECO:0000256" key="5">
    <source>
        <dbReference type="ARBA" id="ARBA00022989"/>
    </source>
</evidence>
<evidence type="ECO:0000256" key="7">
    <source>
        <dbReference type="RuleBase" id="RU363032"/>
    </source>
</evidence>
<feature type="transmembrane region" description="Helical" evidence="7">
    <location>
        <begin position="100"/>
        <end position="120"/>
    </location>
</feature>
<keyword evidence="4 7" id="KW-0812">Transmembrane</keyword>
<feature type="transmembrane region" description="Helical" evidence="7">
    <location>
        <begin position="126"/>
        <end position="145"/>
    </location>
</feature>
<evidence type="ECO:0000256" key="2">
    <source>
        <dbReference type="ARBA" id="ARBA00022448"/>
    </source>
</evidence>
<organism evidence="9 10">
    <name type="scientific">Fictibacillus macauensis ZFHKF-1</name>
    <dbReference type="NCBI Taxonomy" id="1196324"/>
    <lineage>
        <taxon>Bacteria</taxon>
        <taxon>Bacillati</taxon>
        <taxon>Bacillota</taxon>
        <taxon>Bacilli</taxon>
        <taxon>Bacillales</taxon>
        <taxon>Fictibacillaceae</taxon>
        <taxon>Fictibacillus</taxon>
    </lineage>
</organism>
<feature type="transmembrane region" description="Helical" evidence="7">
    <location>
        <begin position="172"/>
        <end position="201"/>
    </location>
</feature>
<feature type="domain" description="ABC transmembrane type-1" evidence="8">
    <location>
        <begin position="60"/>
        <end position="244"/>
    </location>
</feature>
<name>I8UFR9_9BACL</name>
<dbReference type="Pfam" id="PF00528">
    <property type="entry name" value="BPD_transp_1"/>
    <property type="match status" value="1"/>
</dbReference>
<sequence length="263" mass="29590">MKKISRLFKEYYLFILAVVIVLAVWEWIVQSGKVPPFILPAPSGILDSLIENREMLMEDTWATLQESLLGFSISIIAGSALGIAMFFFRPIERMTYPAVLISQTIPTIALSPIFVMWFGYSIWSKVGIAVLTAFFPIVVSVYDGLNQHDKEYVDLLRSMGAKRMQIFRKVQLPMALPSIFSGLKLVAVFSVVGATIGEWLGADAGLGYYTRRMSGNLNAEAVFSAIFLLSILGMLFFVVVAIIEKRVLKWKFEREEKKHEVMG</sequence>
<dbReference type="SUPFAM" id="SSF161098">
    <property type="entry name" value="MetI-like"/>
    <property type="match status" value="1"/>
</dbReference>
<dbReference type="PROSITE" id="PS50928">
    <property type="entry name" value="ABC_TM1"/>
    <property type="match status" value="1"/>
</dbReference>
<evidence type="ECO:0000256" key="1">
    <source>
        <dbReference type="ARBA" id="ARBA00004651"/>
    </source>
</evidence>
<keyword evidence="2 7" id="KW-0813">Transport</keyword>
<evidence type="ECO:0000259" key="8">
    <source>
        <dbReference type="PROSITE" id="PS50928"/>
    </source>
</evidence>
<accession>I8UFR9</accession>
<reference evidence="9 10" key="1">
    <citation type="journal article" date="2012" name="J. Bacteriol.">
        <title>Genome of Bacillus macauensis ZFHKF-1, a Long-Chain-Forming Bacterium.</title>
        <authorList>
            <person name="Cai L."/>
            <person name="Zhang T."/>
        </authorList>
    </citation>
    <scope>NUCLEOTIDE SEQUENCE [LARGE SCALE GENOMIC DNA]</scope>
    <source>
        <strain evidence="9 10">ZFHKF-1</strain>
    </source>
</reference>
<protein>
    <submittedName>
        <fullName evidence="9">ABC transporter integral membrane protein</fullName>
    </submittedName>
</protein>
<dbReference type="OrthoDB" id="9804353at2"/>
<gene>
    <name evidence="9" type="ORF">A374_07894</name>
</gene>
<evidence type="ECO:0000256" key="6">
    <source>
        <dbReference type="ARBA" id="ARBA00023136"/>
    </source>
</evidence>
<evidence type="ECO:0000256" key="4">
    <source>
        <dbReference type="ARBA" id="ARBA00022692"/>
    </source>
</evidence>
<keyword evidence="3" id="KW-1003">Cell membrane</keyword>
<dbReference type="InterPro" id="IPR035906">
    <property type="entry name" value="MetI-like_sf"/>
</dbReference>
<evidence type="ECO:0000256" key="3">
    <source>
        <dbReference type="ARBA" id="ARBA00022475"/>
    </source>
</evidence>
<dbReference type="AlphaFoldDB" id="I8UFR9"/>
<dbReference type="GO" id="GO:0055085">
    <property type="term" value="P:transmembrane transport"/>
    <property type="evidence" value="ECO:0007669"/>
    <property type="project" value="InterPro"/>
</dbReference>
<comment type="subcellular location">
    <subcellularLocation>
        <location evidence="1 7">Cell membrane</location>
        <topology evidence="1 7">Multi-pass membrane protein</topology>
    </subcellularLocation>
</comment>
<dbReference type="CDD" id="cd06261">
    <property type="entry name" value="TM_PBP2"/>
    <property type="match status" value="1"/>
</dbReference>
<keyword evidence="10" id="KW-1185">Reference proteome</keyword>
<keyword evidence="6 7" id="KW-0472">Membrane</keyword>
<evidence type="ECO:0000313" key="10">
    <source>
        <dbReference type="Proteomes" id="UP000004080"/>
    </source>
</evidence>
<dbReference type="Proteomes" id="UP000004080">
    <property type="component" value="Unassembled WGS sequence"/>
</dbReference>
<dbReference type="EMBL" id="AKKV01000024">
    <property type="protein sequence ID" value="EIT85740.1"/>
    <property type="molecule type" value="Genomic_DNA"/>
</dbReference>
<feature type="transmembrane region" description="Helical" evidence="7">
    <location>
        <begin position="68"/>
        <end position="88"/>
    </location>
</feature>
<dbReference type="InterPro" id="IPR000515">
    <property type="entry name" value="MetI-like"/>
</dbReference>
<dbReference type="RefSeq" id="WP_007201672.1">
    <property type="nucleotide sequence ID" value="NZ_AKKV01000024.1"/>
</dbReference>
<dbReference type="PANTHER" id="PTHR30151">
    <property type="entry name" value="ALKANE SULFONATE ABC TRANSPORTER-RELATED, MEMBRANE SUBUNIT"/>
    <property type="match status" value="1"/>
</dbReference>
<proteinExistence type="inferred from homology"/>
<feature type="transmembrane region" description="Helical" evidence="7">
    <location>
        <begin position="221"/>
        <end position="243"/>
    </location>
</feature>